<sequence>MVEEKGDFGGFTIPCTIRVQDFARAFCDNGKGIKLPKEYACILVINEKQDIDDAQDIQIEESGLDEGLEAILVNYDVSSNMEGYEEVVKSLEGTEYYLYKPRELSLDLENRITHPAIPSIEEPT</sequence>
<reference evidence="1 2" key="1">
    <citation type="journal article" date="2021" name="BMC Genomics">
        <title>Datura genome reveals duplications of psychoactive alkaloid biosynthetic genes and high mutation rate following tissue culture.</title>
        <authorList>
            <person name="Rajewski A."/>
            <person name="Carter-House D."/>
            <person name="Stajich J."/>
            <person name="Litt A."/>
        </authorList>
    </citation>
    <scope>NUCLEOTIDE SEQUENCE [LARGE SCALE GENOMIC DNA]</scope>
    <source>
        <strain evidence="1">AR-01</strain>
    </source>
</reference>
<keyword evidence="2" id="KW-1185">Reference proteome</keyword>
<gene>
    <name evidence="1" type="ORF">HAX54_053527</name>
</gene>
<feature type="non-terminal residue" evidence="1">
    <location>
        <position position="124"/>
    </location>
</feature>
<organism evidence="1 2">
    <name type="scientific">Datura stramonium</name>
    <name type="common">Jimsonweed</name>
    <name type="synonym">Common thornapple</name>
    <dbReference type="NCBI Taxonomy" id="4076"/>
    <lineage>
        <taxon>Eukaryota</taxon>
        <taxon>Viridiplantae</taxon>
        <taxon>Streptophyta</taxon>
        <taxon>Embryophyta</taxon>
        <taxon>Tracheophyta</taxon>
        <taxon>Spermatophyta</taxon>
        <taxon>Magnoliopsida</taxon>
        <taxon>eudicotyledons</taxon>
        <taxon>Gunneridae</taxon>
        <taxon>Pentapetalae</taxon>
        <taxon>asterids</taxon>
        <taxon>lamiids</taxon>
        <taxon>Solanales</taxon>
        <taxon>Solanaceae</taxon>
        <taxon>Solanoideae</taxon>
        <taxon>Datureae</taxon>
        <taxon>Datura</taxon>
    </lineage>
</organism>
<name>A0ABS8WPJ7_DATST</name>
<evidence type="ECO:0000313" key="2">
    <source>
        <dbReference type="Proteomes" id="UP000823775"/>
    </source>
</evidence>
<dbReference type="Proteomes" id="UP000823775">
    <property type="component" value="Unassembled WGS sequence"/>
</dbReference>
<evidence type="ECO:0000313" key="1">
    <source>
        <dbReference type="EMBL" id="MCE3214855.1"/>
    </source>
</evidence>
<dbReference type="EMBL" id="JACEIK010009989">
    <property type="protein sequence ID" value="MCE3214855.1"/>
    <property type="molecule type" value="Genomic_DNA"/>
</dbReference>
<protein>
    <submittedName>
        <fullName evidence="1">Uncharacterized protein</fullName>
    </submittedName>
</protein>
<comment type="caution">
    <text evidence="1">The sequence shown here is derived from an EMBL/GenBank/DDBJ whole genome shotgun (WGS) entry which is preliminary data.</text>
</comment>
<accession>A0ABS8WPJ7</accession>
<proteinExistence type="predicted"/>